<dbReference type="Gene3D" id="2.120.10.30">
    <property type="entry name" value="TolB, C-terminal domain"/>
    <property type="match status" value="1"/>
</dbReference>
<keyword evidence="2" id="KW-0472">Membrane</keyword>
<dbReference type="AlphaFoldDB" id="A0A382TML4"/>
<organism evidence="3">
    <name type="scientific">marine metagenome</name>
    <dbReference type="NCBI Taxonomy" id="408172"/>
    <lineage>
        <taxon>unclassified sequences</taxon>
        <taxon>metagenomes</taxon>
        <taxon>ecological metagenomes</taxon>
    </lineage>
</organism>
<evidence type="ECO:0000256" key="2">
    <source>
        <dbReference type="SAM" id="Phobius"/>
    </source>
</evidence>
<dbReference type="SUPFAM" id="SSF82171">
    <property type="entry name" value="DPP6 N-terminal domain-like"/>
    <property type="match status" value="1"/>
</dbReference>
<evidence type="ECO:0000256" key="1">
    <source>
        <dbReference type="SAM" id="MobiDB-lite"/>
    </source>
</evidence>
<sequence>MSQSSNTSLRSPFIAAITVVIAVAAWYGAKAYYHPVPPEIPVRKFQIAMEGRVGPWNGPAISPDGTGVAYRQRGRLWIRDLDKTEGREIPGTDGQNRPTWSPDSDFVVYIVGNILLKSPVSEGPKTLVCEATDGRFGGSTWKPDG</sequence>
<reference evidence="3" key="1">
    <citation type="submission" date="2018-05" db="EMBL/GenBank/DDBJ databases">
        <authorList>
            <person name="Lanie J.A."/>
            <person name="Ng W.-L."/>
            <person name="Kazmierczak K.M."/>
            <person name="Andrzejewski T.M."/>
            <person name="Davidsen T.M."/>
            <person name="Wayne K.J."/>
            <person name="Tettelin H."/>
            <person name="Glass J.I."/>
            <person name="Rusch D."/>
            <person name="Podicherti R."/>
            <person name="Tsui H.-C.T."/>
            <person name="Winkler M.E."/>
        </authorList>
    </citation>
    <scope>NUCLEOTIDE SEQUENCE</scope>
</reference>
<feature type="compositionally biased region" description="Basic and acidic residues" evidence="1">
    <location>
        <begin position="81"/>
        <end position="90"/>
    </location>
</feature>
<feature type="transmembrane region" description="Helical" evidence="2">
    <location>
        <begin position="12"/>
        <end position="29"/>
    </location>
</feature>
<name>A0A382TML4_9ZZZZ</name>
<keyword evidence="2" id="KW-0812">Transmembrane</keyword>
<protein>
    <recommendedName>
        <fullName evidence="4">Dipeptidylpeptidase IV N-terminal domain-containing protein</fullName>
    </recommendedName>
</protein>
<evidence type="ECO:0000313" key="3">
    <source>
        <dbReference type="EMBL" id="SVD23193.1"/>
    </source>
</evidence>
<proteinExistence type="predicted"/>
<feature type="region of interest" description="Disordered" evidence="1">
    <location>
        <begin position="81"/>
        <end position="100"/>
    </location>
</feature>
<dbReference type="EMBL" id="UINC01137696">
    <property type="protein sequence ID" value="SVD23193.1"/>
    <property type="molecule type" value="Genomic_DNA"/>
</dbReference>
<keyword evidence="2" id="KW-1133">Transmembrane helix</keyword>
<accession>A0A382TML4</accession>
<gene>
    <name evidence="3" type="ORF">METZ01_LOCUS376047</name>
</gene>
<feature type="non-terminal residue" evidence="3">
    <location>
        <position position="145"/>
    </location>
</feature>
<dbReference type="InterPro" id="IPR011042">
    <property type="entry name" value="6-blade_b-propeller_TolB-like"/>
</dbReference>
<evidence type="ECO:0008006" key="4">
    <source>
        <dbReference type="Google" id="ProtNLM"/>
    </source>
</evidence>